<reference evidence="7" key="2">
    <citation type="journal article" date="2017" name="Genome Announc.">
        <title>Draft genome sequence of Paludibacter jiangxiensis NM7(T), a propionate-producing fermentative bacterium.</title>
        <authorList>
            <person name="Qiu Y.-L."/>
            <person name="Tourlousse D.M."/>
            <person name="Matsuura N."/>
            <person name="Ohashi A."/>
            <person name="Sekiguchi Y."/>
        </authorList>
    </citation>
    <scope>NUCLEOTIDE SEQUENCE [LARGE SCALE GENOMIC DNA]</scope>
    <source>
        <strain evidence="7">NM7</strain>
    </source>
</reference>
<protein>
    <recommendedName>
        <fullName evidence="5">Translocation and assembly module TamB C-terminal domain-containing protein</fullName>
    </recommendedName>
</protein>
<evidence type="ECO:0000259" key="5">
    <source>
        <dbReference type="Pfam" id="PF04357"/>
    </source>
</evidence>
<organism evidence="6 7">
    <name type="scientific">Paludibacter jiangxiensis</name>
    <dbReference type="NCBI Taxonomy" id="681398"/>
    <lineage>
        <taxon>Bacteria</taxon>
        <taxon>Pseudomonadati</taxon>
        <taxon>Bacteroidota</taxon>
        <taxon>Bacteroidia</taxon>
        <taxon>Bacteroidales</taxon>
        <taxon>Paludibacteraceae</taxon>
        <taxon>Paludibacter</taxon>
    </lineage>
</organism>
<evidence type="ECO:0000313" key="7">
    <source>
        <dbReference type="Proteomes" id="UP000076586"/>
    </source>
</evidence>
<keyword evidence="4" id="KW-0472">Membrane</keyword>
<comment type="subcellular location">
    <subcellularLocation>
        <location evidence="1">Membrane</location>
        <topology evidence="1">Single-pass membrane protein</topology>
    </subcellularLocation>
</comment>
<keyword evidence="7" id="KW-1185">Reference proteome</keyword>
<dbReference type="Proteomes" id="UP000076586">
    <property type="component" value="Unassembled WGS sequence"/>
</dbReference>
<dbReference type="GO" id="GO:0090313">
    <property type="term" value="P:regulation of protein targeting to membrane"/>
    <property type="evidence" value="ECO:0007669"/>
    <property type="project" value="TreeGrafter"/>
</dbReference>
<evidence type="ECO:0000256" key="1">
    <source>
        <dbReference type="ARBA" id="ARBA00004167"/>
    </source>
</evidence>
<keyword evidence="2" id="KW-0812">Transmembrane</keyword>
<evidence type="ECO:0000256" key="2">
    <source>
        <dbReference type="ARBA" id="ARBA00022692"/>
    </source>
</evidence>
<dbReference type="EMBL" id="BDCR01000001">
    <property type="protein sequence ID" value="GAT61935.1"/>
    <property type="molecule type" value="Genomic_DNA"/>
</dbReference>
<dbReference type="STRING" id="681398.PJIAN_1524"/>
<dbReference type="GO" id="GO:0005886">
    <property type="term" value="C:plasma membrane"/>
    <property type="evidence" value="ECO:0007669"/>
    <property type="project" value="InterPro"/>
</dbReference>
<dbReference type="Pfam" id="PF04357">
    <property type="entry name" value="TamB"/>
    <property type="match status" value="1"/>
</dbReference>
<gene>
    <name evidence="6" type="ORF">PJIAN_1524</name>
</gene>
<proteinExistence type="predicted"/>
<dbReference type="InterPro" id="IPR052894">
    <property type="entry name" value="AsmA-related"/>
</dbReference>
<feature type="domain" description="Translocation and assembly module TamB C-terminal" evidence="5">
    <location>
        <begin position="1011"/>
        <end position="1441"/>
    </location>
</feature>
<reference evidence="7" key="1">
    <citation type="submission" date="2016-04" db="EMBL/GenBank/DDBJ databases">
        <title>Draft genome sequence of Paludibacter jiangxiensis strain NM7.</title>
        <authorList>
            <person name="Qiu Y."/>
            <person name="Matsuura N."/>
            <person name="Ohashi A."/>
            <person name="Tourlousse M.D."/>
            <person name="Sekiguchi Y."/>
        </authorList>
    </citation>
    <scope>NUCLEOTIDE SEQUENCE [LARGE SCALE GENOMIC DNA]</scope>
    <source>
        <strain evidence="7">NM7</strain>
    </source>
</reference>
<name>A0A161LD24_9BACT</name>
<sequence length="1474" mass="164479">MATAITVAIIGTIFILLNLSFVQNSIRKKIVADLSQKLHTRVEIGTLSFFPFSDLKMGDVYLEDQTRDTLFTAHQMKVHLDFWRLFRKEVAINAADLARLNFNLKVDSTGKTNFDFVIKAFASKDTTKSKMNLIFSVDRFRLSDSRFRLNNIDKKEHLRTFDASHLDIHDINLDLSLHRFSSDSLSADIHSLSLRERSGLQLSKLQTRIRANKKQLILSFFNLKLPASELKMQNITFTTKASGKTNNLLQNVKVNCSILPSEIEPSDLACFLPPLASYHDKFKLTTDLSGTFSNFRCKKLSLTGQNHFSLSGNFDINGLPDIGETFVYANLKQLNVNAARMQDMIAHFTGKPFTLPNEVLRLGDLRFNGSLTGFFSEMVAYGNLSTRLGSLSTDIKLNFSDKLNKLQFSGAINAMNFRLGEMLSSPDMGNISLQAKLEGKSEKGKPLSTKAKAVVSSFSFNKYTYNNLSIDGNFDGSKFDGSASLEDPNIRFNLAGLIDLAKKRPVYKFTADIQNLTPNKLNLTKDFPNLTAGLHMEANLQGDLMKDADGSVIFTNINLLNGGQEYNLSHLTLNALPTFENNNRLDINSDLISGYFQGKFNFIKLPKDITYIAAKYLPSLLHTSERYAAFNNFAFNLKVDPNQADELFSVLALPVQIENGASLEGNVNSDSRQLNFTLDIPTLTSKTSHFSKLRLTCDNPREMMQITAKGMILQSNNTVMNLFASAAATKDSVSTRLMWDNSGKETYAGEMVARTRLWKENNQLWADTKILPTQIILNDSAWNIRPSTVKTDMKSVWINRFMVERQQQHLSIDGTISAQATDSLCVDIKGIQLDYVSKMAHMQNPSLNGNVTGNVTILSVLNHPIAKVNVFARDFGLNHCVWGDTYAESGWDEANRKLNLMGRVMSKTDTVALLKGGFYTAKDSMALYGFARHLPITFLNPYLTSFLSNPQGTATGKVGMFLVKGNIWFNGDVKIENGQAGLSSLGTMYTFSDSVHLRKEAIILKNVVLHDAENNTGVLSCTAPNTYLKDWKYDVQVTAHNLLSMNTKETDSENFWGKVYADGDVRVTGDGQGTKININATSKPKTNVYISIGSAVSAADNSFIEYVVRKKRNATISGEQQNNKSGNGTPTVINAMLNVTPDAQIHLIIDPKAGDKIDAVGSGILNVGYTLHNPDLQMQGSYTINEGKYLFTFQNALSREFKIDKGSAIRWNGNAYNALIDINARYQMNASLADLDVDILKNSGRSSAVVECLLNLTGSLMKPDIKFDINLPNSRDEVKRAVKNVVNTNDMMNRQMIWLLAFNRFYTPDYMRSSVNPIGQGELISVASSTLSNQLNSWLSQAVSGVNVGFNLRSSGVGEYTGTDYEAEIMYQNNRWIINGSVGYRNDNFSTSKFIGDVDIQYVLSNNGKWRVRGYNRTNDYKQLNPAPYTQGLGLTYTENFNSFKEILTDYKDLLVSTWGKIKGIFRKKKTEKK</sequence>
<dbReference type="PANTHER" id="PTHR30441">
    <property type="entry name" value="DUF748 DOMAIN-CONTAINING PROTEIN"/>
    <property type="match status" value="1"/>
</dbReference>
<accession>A0A161LD24</accession>
<dbReference type="PANTHER" id="PTHR30441:SF4">
    <property type="entry name" value="PROTEIN ASMA"/>
    <property type="match status" value="1"/>
</dbReference>
<evidence type="ECO:0000256" key="3">
    <source>
        <dbReference type="ARBA" id="ARBA00022989"/>
    </source>
</evidence>
<comment type="caution">
    <text evidence="6">The sequence shown here is derived from an EMBL/GenBank/DDBJ whole genome shotgun (WGS) entry which is preliminary data.</text>
</comment>
<dbReference type="InterPro" id="IPR007452">
    <property type="entry name" value="TamB_C"/>
</dbReference>
<keyword evidence="3" id="KW-1133">Transmembrane helix</keyword>
<dbReference type="InterPro" id="IPR008023">
    <property type="entry name" value="DUF748"/>
</dbReference>
<evidence type="ECO:0000256" key="4">
    <source>
        <dbReference type="ARBA" id="ARBA00023136"/>
    </source>
</evidence>
<evidence type="ECO:0000313" key="6">
    <source>
        <dbReference type="EMBL" id="GAT61935.1"/>
    </source>
</evidence>
<dbReference type="GO" id="GO:0009306">
    <property type="term" value="P:protein secretion"/>
    <property type="evidence" value="ECO:0007669"/>
    <property type="project" value="InterPro"/>
</dbReference>
<dbReference type="Pfam" id="PF05359">
    <property type="entry name" value="DUF748"/>
    <property type="match status" value="1"/>
</dbReference>